<evidence type="ECO:0000313" key="3">
    <source>
        <dbReference type="Proteomes" id="UP000033121"/>
    </source>
</evidence>
<dbReference type="AlphaFoldDB" id="A0A0E9N462"/>
<dbReference type="RefSeq" id="WP_046370122.1">
    <property type="nucleotide sequence ID" value="NZ_BBWV01000003.1"/>
</dbReference>
<gene>
    <name evidence="2" type="ORF">FPE01S_03_01930</name>
</gene>
<evidence type="ECO:0000256" key="1">
    <source>
        <dbReference type="SAM" id="MobiDB-lite"/>
    </source>
</evidence>
<proteinExistence type="predicted"/>
<protein>
    <submittedName>
        <fullName evidence="2">Uncharacterized protein</fullName>
    </submittedName>
</protein>
<sequence length="81" mass="8106">MRDVTGAPSAIETGKVNAFAAAETTGTEAALSSDKCSAGKTRTTGEPEPSASRSDEADDTGEPKAGAPNAETPTPLQRKAA</sequence>
<name>A0A0E9N462_9BACT</name>
<reference evidence="2 3" key="1">
    <citation type="submission" date="2015-04" db="EMBL/GenBank/DDBJ databases">
        <title>Whole genome shotgun sequence of Flavihumibacter petaseus NBRC 106054.</title>
        <authorList>
            <person name="Miyazawa S."/>
            <person name="Hosoyama A."/>
            <person name="Hashimoto M."/>
            <person name="Noguchi M."/>
            <person name="Tsuchikane K."/>
            <person name="Ohji S."/>
            <person name="Yamazoe A."/>
            <person name="Ichikawa N."/>
            <person name="Kimura A."/>
            <person name="Fujita N."/>
        </authorList>
    </citation>
    <scope>NUCLEOTIDE SEQUENCE [LARGE SCALE GENOMIC DNA]</scope>
    <source>
        <strain evidence="2 3">NBRC 106054</strain>
    </source>
</reference>
<dbReference type="Proteomes" id="UP000033121">
    <property type="component" value="Unassembled WGS sequence"/>
</dbReference>
<dbReference type="EMBL" id="BBWV01000003">
    <property type="protein sequence ID" value="GAO44155.1"/>
    <property type="molecule type" value="Genomic_DNA"/>
</dbReference>
<feature type="region of interest" description="Disordered" evidence="1">
    <location>
        <begin position="25"/>
        <end position="81"/>
    </location>
</feature>
<keyword evidence="3" id="KW-1185">Reference proteome</keyword>
<evidence type="ECO:0000313" key="2">
    <source>
        <dbReference type="EMBL" id="GAO44155.1"/>
    </source>
</evidence>
<comment type="caution">
    <text evidence="2">The sequence shown here is derived from an EMBL/GenBank/DDBJ whole genome shotgun (WGS) entry which is preliminary data.</text>
</comment>
<accession>A0A0E9N462</accession>
<organism evidence="2 3">
    <name type="scientific">Flavihumibacter petaseus NBRC 106054</name>
    <dbReference type="NCBI Taxonomy" id="1220578"/>
    <lineage>
        <taxon>Bacteria</taxon>
        <taxon>Pseudomonadati</taxon>
        <taxon>Bacteroidota</taxon>
        <taxon>Chitinophagia</taxon>
        <taxon>Chitinophagales</taxon>
        <taxon>Chitinophagaceae</taxon>
        <taxon>Flavihumibacter</taxon>
    </lineage>
</organism>